<feature type="compositionally biased region" description="Basic residues" evidence="1">
    <location>
        <begin position="82"/>
        <end position="99"/>
    </location>
</feature>
<protein>
    <submittedName>
        <fullName evidence="2">Uncharacterized protein</fullName>
    </submittedName>
</protein>
<gene>
    <name evidence="2" type="ORF">TGPRC2_253760</name>
</gene>
<dbReference type="VEuPathDB" id="ToxoDB:TGPRC2_253760"/>
<reference evidence="3" key="1">
    <citation type="submission" date="2016-03" db="EMBL/GenBank/DDBJ databases">
        <authorList>
            <person name="Sibley D."/>
            <person name="Venepally P."/>
            <person name="Karamycheva S."/>
            <person name="Hadjithomas M."/>
            <person name="Khan A."/>
            <person name="Brunk B."/>
            <person name="Roos D."/>
            <person name="Caler E."/>
            <person name="Lorenzi H."/>
        </authorList>
    </citation>
    <scope>NUCLEOTIDE SEQUENCE [LARGE SCALE GENOMIC DNA]</scope>
    <source>
        <strain evidence="3">TgCatPRC2</strain>
    </source>
</reference>
<sequence>MTQRGMLRRSYLLLPQSVRISCTRCMGENVEKTAHGASETVVLNHLVDMRSRECGEIRDRSVYSHFFNMQRVRRREGSRSRRELRRCLQKTRHVRSSLA</sequence>
<dbReference type="AlphaFoldDB" id="A0A151HDM3"/>
<comment type="caution">
    <text evidence="2">The sequence shown here is derived from an EMBL/GenBank/DDBJ whole genome shotgun (WGS) entry which is preliminary data.</text>
</comment>
<dbReference type="EMBL" id="AHZP02001392">
    <property type="protein sequence ID" value="KYK67462.1"/>
    <property type="molecule type" value="Genomic_DNA"/>
</dbReference>
<evidence type="ECO:0000256" key="1">
    <source>
        <dbReference type="SAM" id="MobiDB-lite"/>
    </source>
</evidence>
<evidence type="ECO:0000313" key="3">
    <source>
        <dbReference type="Proteomes" id="UP000075225"/>
    </source>
</evidence>
<organism evidence="2 3">
    <name type="scientific">Toxoplasma gondii TgCatPRC2</name>
    <dbReference type="NCBI Taxonomy" id="1130821"/>
    <lineage>
        <taxon>Eukaryota</taxon>
        <taxon>Sar</taxon>
        <taxon>Alveolata</taxon>
        <taxon>Apicomplexa</taxon>
        <taxon>Conoidasida</taxon>
        <taxon>Coccidia</taxon>
        <taxon>Eucoccidiorida</taxon>
        <taxon>Eimeriorina</taxon>
        <taxon>Sarcocystidae</taxon>
        <taxon>Toxoplasma</taxon>
    </lineage>
</organism>
<name>A0A151HDM3_TOXGO</name>
<proteinExistence type="predicted"/>
<dbReference type="Proteomes" id="UP000075225">
    <property type="component" value="Unassembled WGS sequence"/>
</dbReference>
<feature type="region of interest" description="Disordered" evidence="1">
    <location>
        <begin position="74"/>
        <end position="99"/>
    </location>
</feature>
<evidence type="ECO:0000313" key="2">
    <source>
        <dbReference type="EMBL" id="KYK67462.1"/>
    </source>
</evidence>
<accession>A0A151HDM3</accession>